<dbReference type="AlphaFoldDB" id="A0A9N7Z271"/>
<dbReference type="EMBL" id="CADEAL010003936">
    <property type="protein sequence ID" value="CAB1447097.1"/>
    <property type="molecule type" value="Genomic_DNA"/>
</dbReference>
<name>A0A9N7Z271_PLEPL</name>
<proteinExistence type="predicted"/>
<comment type="caution">
    <text evidence="1">The sequence shown here is derived from an EMBL/GenBank/DDBJ whole genome shotgun (WGS) entry which is preliminary data.</text>
</comment>
<evidence type="ECO:0000313" key="2">
    <source>
        <dbReference type="Proteomes" id="UP001153269"/>
    </source>
</evidence>
<organism evidence="1 2">
    <name type="scientific">Pleuronectes platessa</name>
    <name type="common">European plaice</name>
    <dbReference type="NCBI Taxonomy" id="8262"/>
    <lineage>
        <taxon>Eukaryota</taxon>
        <taxon>Metazoa</taxon>
        <taxon>Chordata</taxon>
        <taxon>Craniata</taxon>
        <taxon>Vertebrata</taxon>
        <taxon>Euteleostomi</taxon>
        <taxon>Actinopterygii</taxon>
        <taxon>Neopterygii</taxon>
        <taxon>Teleostei</taxon>
        <taxon>Neoteleostei</taxon>
        <taxon>Acanthomorphata</taxon>
        <taxon>Carangaria</taxon>
        <taxon>Pleuronectiformes</taxon>
        <taxon>Pleuronectoidei</taxon>
        <taxon>Pleuronectidae</taxon>
        <taxon>Pleuronectes</taxon>
    </lineage>
</organism>
<reference evidence="1" key="1">
    <citation type="submission" date="2020-03" db="EMBL/GenBank/DDBJ databases">
        <authorList>
            <person name="Weist P."/>
        </authorList>
    </citation>
    <scope>NUCLEOTIDE SEQUENCE</scope>
</reference>
<gene>
    <name evidence="1" type="ORF">PLEPLA_LOCUS34794</name>
</gene>
<protein>
    <submittedName>
        <fullName evidence="1">Uncharacterized protein</fullName>
    </submittedName>
</protein>
<keyword evidence="2" id="KW-1185">Reference proteome</keyword>
<accession>A0A9N7Z271</accession>
<evidence type="ECO:0000313" key="1">
    <source>
        <dbReference type="EMBL" id="CAB1447097.1"/>
    </source>
</evidence>
<dbReference type="Proteomes" id="UP001153269">
    <property type="component" value="Unassembled WGS sequence"/>
</dbReference>
<sequence>MFCHLKSVSSTVSAPGTRSLLGPLGGRSLLFLNEEESVLVKRLGGGTGSRWSYRLSPGTLTVVIEPSISSVSPPPPVFYQNHKSVIASELLQRGVEFPDALTELLSLCFSFLTLYQSCSASAPRHLTAESCGCRRIRGMTGTRRRLVVGILEPRHLSCFTIEPIDFVTELMKHESRS</sequence>